<dbReference type="Gene3D" id="1.10.490.10">
    <property type="entry name" value="Globins"/>
    <property type="match status" value="1"/>
</dbReference>
<proteinExistence type="inferred from homology"/>
<dbReference type="Pfam" id="PF00015">
    <property type="entry name" value="MCPsignal"/>
    <property type="match status" value="1"/>
</dbReference>
<sequence length="499" mass="52995">MAMGDTASEELQTRLDFIGLGPAQRQTLKTIAPRVEQHIGAALGLFYRKVRATPQTSHFFTDDRHAAVSSRKQQDHWTLILSGEYAPTYLEAVRTIGAVHARIGLEPQWYIGGYALVLDQLVKAIILGAEAPEKRGFFNRGQHEYTRQSLAEEIAVLVKAALLDMELAISVYLDRLEERRQLAERQQADSLEQVAAALLRLAEGDLGVTVGAALSAKSDRLVKNFNGTVESLRRVITAVNHASDNVRNGAAEIAASSATASRQCERQAAALEETVAAIGELAAAIRMTTASAKEAARTVTEIRSRSDAGASLAGRTVSAIGEIDVSSRKMAQIIKVIDEIAFQTNLLALNAGVEAARAGEAGKGFAVVAQEVRALAQRSAEAAKEIAALINTSSNQVSDGVRLVGETRECLAGIATAMHQMDGLVADIAGSTRTQADSIDEISSAVDQIDQATQQNAAMIEQNSTASGTLAQEAEALAALVGRFRMLTGPSGMPEALVA</sequence>
<evidence type="ECO:0000256" key="2">
    <source>
        <dbReference type="ARBA" id="ARBA00022500"/>
    </source>
</evidence>
<dbReference type="PANTHER" id="PTHR43531:SF11">
    <property type="entry name" value="METHYL-ACCEPTING CHEMOTAXIS PROTEIN 3"/>
    <property type="match status" value="1"/>
</dbReference>
<dbReference type="FunFam" id="1.10.287.950:FF:000001">
    <property type="entry name" value="Methyl-accepting chemotaxis sensory transducer"/>
    <property type="match status" value="1"/>
</dbReference>
<dbReference type="AlphaFoldDB" id="A0A2U2DLV5"/>
<feature type="domain" description="Methyl-accepting transducer" evidence="5">
    <location>
        <begin position="242"/>
        <end position="471"/>
    </location>
</feature>
<dbReference type="CDD" id="cd11386">
    <property type="entry name" value="MCP_signal"/>
    <property type="match status" value="1"/>
</dbReference>
<dbReference type="InterPro" id="IPR044398">
    <property type="entry name" value="Globin-sensor_dom"/>
</dbReference>
<evidence type="ECO:0000313" key="9">
    <source>
        <dbReference type="Proteomes" id="UP000245252"/>
    </source>
</evidence>
<dbReference type="InterPro" id="IPR000727">
    <property type="entry name" value="T_SNARE_dom"/>
</dbReference>
<dbReference type="InterPro" id="IPR051310">
    <property type="entry name" value="MCP_chemotaxis"/>
</dbReference>
<feature type="domain" description="HAMP" evidence="7">
    <location>
        <begin position="185"/>
        <end position="237"/>
    </location>
</feature>
<dbReference type="InterPro" id="IPR012292">
    <property type="entry name" value="Globin/Proto"/>
</dbReference>
<dbReference type="GO" id="GO:0004888">
    <property type="term" value="F:transmembrane signaling receptor activity"/>
    <property type="evidence" value="ECO:0007669"/>
    <property type="project" value="InterPro"/>
</dbReference>
<keyword evidence="4" id="KW-0807">Transducer</keyword>
<dbReference type="GO" id="GO:0019825">
    <property type="term" value="F:oxygen binding"/>
    <property type="evidence" value="ECO:0007669"/>
    <property type="project" value="InterPro"/>
</dbReference>
<dbReference type="InterPro" id="IPR039379">
    <property type="entry name" value="Protoglobin_sensor_dom"/>
</dbReference>
<feature type="domain" description="T-SNARE coiled-coil homology" evidence="6">
    <location>
        <begin position="401"/>
        <end position="463"/>
    </location>
</feature>
<dbReference type="InterPro" id="IPR004090">
    <property type="entry name" value="Chemotax_Me-accpt_rcpt"/>
</dbReference>
<evidence type="ECO:0000259" key="6">
    <source>
        <dbReference type="PROSITE" id="PS50192"/>
    </source>
</evidence>
<reference evidence="8 9" key="1">
    <citation type="submission" date="2018-05" db="EMBL/GenBank/DDBJ databases">
        <title>The draft genome of strain NS-104.</title>
        <authorList>
            <person name="Hang P."/>
            <person name="Jiang J."/>
        </authorList>
    </citation>
    <scope>NUCLEOTIDE SEQUENCE [LARGE SCALE GENOMIC DNA]</scope>
    <source>
        <strain evidence="8 9">NS-104</strain>
    </source>
</reference>
<dbReference type="InterPro" id="IPR009050">
    <property type="entry name" value="Globin-like_sf"/>
</dbReference>
<evidence type="ECO:0000256" key="1">
    <source>
        <dbReference type="ARBA" id="ARBA00004370"/>
    </source>
</evidence>
<dbReference type="CDD" id="cd01068">
    <property type="entry name" value="globin_sensor"/>
    <property type="match status" value="1"/>
</dbReference>
<dbReference type="Gene3D" id="1.10.287.950">
    <property type="entry name" value="Methyl-accepting chemotaxis protein"/>
    <property type="match status" value="1"/>
</dbReference>
<comment type="subcellular location">
    <subcellularLocation>
        <location evidence="1">Membrane</location>
    </subcellularLocation>
</comment>
<dbReference type="InterPro" id="IPR004089">
    <property type="entry name" value="MCPsignal_dom"/>
</dbReference>
<dbReference type="PROSITE" id="PS50885">
    <property type="entry name" value="HAMP"/>
    <property type="match status" value="1"/>
</dbReference>
<dbReference type="GO" id="GO:0020037">
    <property type="term" value="F:heme binding"/>
    <property type="evidence" value="ECO:0007669"/>
    <property type="project" value="InterPro"/>
</dbReference>
<evidence type="ECO:0000256" key="3">
    <source>
        <dbReference type="ARBA" id="ARBA00029447"/>
    </source>
</evidence>
<organism evidence="8 9">
    <name type="scientific">Metarhizobium album</name>
    <dbReference type="NCBI Taxonomy" id="2182425"/>
    <lineage>
        <taxon>Bacteria</taxon>
        <taxon>Pseudomonadati</taxon>
        <taxon>Pseudomonadota</taxon>
        <taxon>Alphaproteobacteria</taxon>
        <taxon>Hyphomicrobiales</taxon>
        <taxon>Rhizobiaceae</taxon>
        <taxon>Metarhizobium</taxon>
    </lineage>
</organism>
<dbReference type="PANTHER" id="PTHR43531">
    <property type="entry name" value="PROTEIN ICFG"/>
    <property type="match status" value="1"/>
</dbReference>
<dbReference type="OrthoDB" id="266313at2"/>
<name>A0A2U2DLV5_9HYPH</name>
<protein>
    <submittedName>
        <fullName evidence="8">Globin-coupled sensor protein</fullName>
    </submittedName>
</protein>
<dbReference type="EMBL" id="QFBC01000011">
    <property type="protein sequence ID" value="PWE54286.1"/>
    <property type="molecule type" value="Genomic_DNA"/>
</dbReference>
<dbReference type="SUPFAM" id="SSF46458">
    <property type="entry name" value="Globin-like"/>
    <property type="match status" value="1"/>
</dbReference>
<evidence type="ECO:0000259" key="5">
    <source>
        <dbReference type="PROSITE" id="PS50111"/>
    </source>
</evidence>
<dbReference type="Proteomes" id="UP000245252">
    <property type="component" value="Unassembled WGS sequence"/>
</dbReference>
<evidence type="ECO:0000259" key="7">
    <source>
        <dbReference type="PROSITE" id="PS50885"/>
    </source>
</evidence>
<dbReference type="PROSITE" id="PS50111">
    <property type="entry name" value="CHEMOTAXIS_TRANSDUC_2"/>
    <property type="match status" value="1"/>
</dbReference>
<keyword evidence="9" id="KW-1185">Reference proteome</keyword>
<dbReference type="GO" id="GO:0007165">
    <property type="term" value="P:signal transduction"/>
    <property type="evidence" value="ECO:0007669"/>
    <property type="project" value="UniProtKB-KW"/>
</dbReference>
<dbReference type="SUPFAM" id="SSF58104">
    <property type="entry name" value="Methyl-accepting chemotaxis protein (MCP) signaling domain"/>
    <property type="match status" value="1"/>
</dbReference>
<comment type="similarity">
    <text evidence="3">Belongs to the methyl-accepting chemotaxis (MCP) protein family.</text>
</comment>
<dbReference type="GO" id="GO:0006935">
    <property type="term" value="P:chemotaxis"/>
    <property type="evidence" value="ECO:0007669"/>
    <property type="project" value="UniProtKB-KW"/>
</dbReference>
<dbReference type="PRINTS" id="PR00260">
    <property type="entry name" value="CHEMTRNSDUCR"/>
</dbReference>
<accession>A0A2U2DLV5</accession>
<evidence type="ECO:0000313" key="8">
    <source>
        <dbReference type="EMBL" id="PWE54286.1"/>
    </source>
</evidence>
<dbReference type="PROSITE" id="PS50192">
    <property type="entry name" value="T_SNARE"/>
    <property type="match status" value="1"/>
</dbReference>
<comment type="caution">
    <text evidence="8">The sequence shown here is derived from an EMBL/GenBank/DDBJ whole genome shotgun (WGS) entry which is preliminary data.</text>
</comment>
<keyword evidence="2" id="KW-0145">Chemotaxis</keyword>
<evidence type="ECO:0000256" key="4">
    <source>
        <dbReference type="PROSITE-ProRule" id="PRU00284"/>
    </source>
</evidence>
<dbReference type="GO" id="GO:0016020">
    <property type="term" value="C:membrane"/>
    <property type="evidence" value="ECO:0007669"/>
    <property type="project" value="UniProtKB-SubCell"/>
</dbReference>
<dbReference type="InterPro" id="IPR003660">
    <property type="entry name" value="HAMP_dom"/>
</dbReference>
<gene>
    <name evidence="8" type="ORF">DEM27_21545</name>
</gene>
<dbReference type="Pfam" id="PF11563">
    <property type="entry name" value="Protoglobin"/>
    <property type="match status" value="1"/>
</dbReference>
<dbReference type="SMART" id="SM00283">
    <property type="entry name" value="MA"/>
    <property type="match status" value="1"/>
</dbReference>